<reference evidence="3" key="1">
    <citation type="journal article" date="2019" name="Int. J. Syst. Evol. Microbiol.">
        <title>The Global Catalogue of Microorganisms (GCM) 10K type strain sequencing project: providing services to taxonomists for standard genome sequencing and annotation.</title>
        <authorList>
            <consortium name="The Broad Institute Genomics Platform"/>
            <consortium name="The Broad Institute Genome Sequencing Center for Infectious Disease"/>
            <person name="Wu L."/>
            <person name="Ma J."/>
        </authorList>
    </citation>
    <scope>NUCLEOTIDE SEQUENCE [LARGE SCALE GENOMIC DNA]</scope>
    <source>
        <strain evidence="3">JCM 16673</strain>
    </source>
</reference>
<gene>
    <name evidence="2" type="ORF">GCM10022212_01330</name>
</gene>
<dbReference type="Pfam" id="PF07993">
    <property type="entry name" value="NAD_binding_4"/>
    <property type="match status" value="1"/>
</dbReference>
<dbReference type="SUPFAM" id="SSF51735">
    <property type="entry name" value="NAD(P)-binding Rossmann-fold domains"/>
    <property type="match status" value="1"/>
</dbReference>
<organism evidence="2 3">
    <name type="scientific">Actimicrobium antarcticum</name>
    <dbReference type="NCBI Taxonomy" id="1051899"/>
    <lineage>
        <taxon>Bacteria</taxon>
        <taxon>Pseudomonadati</taxon>
        <taxon>Pseudomonadota</taxon>
        <taxon>Betaproteobacteria</taxon>
        <taxon>Burkholderiales</taxon>
        <taxon>Oxalobacteraceae</taxon>
        <taxon>Actimicrobium</taxon>
    </lineage>
</organism>
<name>A0ABP7SHB0_9BURK</name>
<dbReference type="Gene3D" id="3.40.50.720">
    <property type="entry name" value="NAD(P)-binding Rossmann-like Domain"/>
    <property type="match status" value="1"/>
</dbReference>
<evidence type="ECO:0000259" key="1">
    <source>
        <dbReference type="Pfam" id="PF07993"/>
    </source>
</evidence>
<accession>A0ABP7SHB0</accession>
<dbReference type="EMBL" id="BAAAZE010000001">
    <property type="protein sequence ID" value="GAA4011782.1"/>
    <property type="molecule type" value="Genomic_DNA"/>
</dbReference>
<protein>
    <recommendedName>
        <fullName evidence="1">Thioester reductase (TE) domain-containing protein</fullName>
    </recommendedName>
</protein>
<feature type="domain" description="Thioester reductase (TE)" evidence="1">
    <location>
        <begin position="24"/>
        <end position="102"/>
    </location>
</feature>
<sequence length="233" mass="26167">MACGPQAGPFVAEDYVPPDEVTHIVPYTRTKMEIERLLREQLPSLPLVVLRPSIVVGDSRFGCGPSYSIFWVFRLAQILEQFTYDLDDPIDVIPVDYVAEAVVHLMQKPVLRHDFYHISAGKQCASTFREIDRALADGFAVAPLGDRYRRASLEQITRRVLHIEGAFNPGEKRLLLKAIRLYGAFAELKMVFDNGRLLGEGMGLPPRFSDYANVCARSCDGIPMSMQMAADFK</sequence>
<evidence type="ECO:0000313" key="2">
    <source>
        <dbReference type="EMBL" id="GAA4011782.1"/>
    </source>
</evidence>
<dbReference type="Proteomes" id="UP001501353">
    <property type="component" value="Unassembled WGS sequence"/>
</dbReference>
<evidence type="ECO:0000313" key="3">
    <source>
        <dbReference type="Proteomes" id="UP001501353"/>
    </source>
</evidence>
<dbReference type="InterPro" id="IPR036291">
    <property type="entry name" value="NAD(P)-bd_dom_sf"/>
</dbReference>
<keyword evidence="3" id="KW-1185">Reference proteome</keyword>
<comment type="caution">
    <text evidence="2">The sequence shown here is derived from an EMBL/GenBank/DDBJ whole genome shotgun (WGS) entry which is preliminary data.</text>
</comment>
<proteinExistence type="predicted"/>
<dbReference type="InterPro" id="IPR013120">
    <property type="entry name" value="FAR_NAD-bd"/>
</dbReference>